<feature type="compositionally biased region" description="Basic and acidic residues" evidence="1">
    <location>
        <begin position="252"/>
        <end position="271"/>
    </location>
</feature>
<evidence type="ECO:0000313" key="4">
    <source>
        <dbReference type="Proteomes" id="UP001570511"/>
    </source>
</evidence>
<feature type="region of interest" description="Disordered" evidence="1">
    <location>
        <begin position="158"/>
        <end position="230"/>
    </location>
</feature>
<dbReference type="RefSeq" id="WP_372390192.1">
    <property type="nucleotide sequence ID" value="NZ_JBGNYA010000001.1"/>
</dbReference>
<dbReference type="SUPFAM" id="SSF46785">
    <property type="entry name" value="Winged helix' DNA-binding domain"/>
    <property type="match status" value="1"/>
</dbReference>
<accession>A0ABD5MI01</accession>
<dbReference type="EMBL" id="JBGNYA010000001">
    <property type="protein sequence ID" value="MFA1611810.1"/>
    <property type="molecule type" value="Genomic_DNA"/>
</dbReference>
<gene>
    <name evidence="3" type="ORF">OS889_12420</name>
</gene>
<reference evidence="3 4" key="1">
    <citation type="submission" date="2024-08" db="EMBL/GenBank/DDBJ databases">
        <title>Halobellus sp. MBLA0158 whole genome sequence.</title>
        <authorList>
            <person name="Hwang C.Y."/>
            <person name="Cho E.-S."/>
            <person name="Seo M.-J."/>
        </authorList>
    </citation>
    <scope>NUCLEOTIDE SEQUENCE [LARGE SCALE GENOMIC DNA]</scope>
    <source>
        <strain evidence="3 4">MBLA0158</strain>
    </source>
</reference>
<sequence>MSESHNRSNAPKSIRQRRILDLAADEPDASYADIAERVPSASADLVERVLEEYGDPAPPMPAPADGDVDESEDDTESETPNQDGDASGHSDAEATPARVDLDSLSAKDRETLRAIYEHPSATQQEIADVLDVSRATVSNRIRDIDGFEWADRASLTAALFGSDDDGASTTDKDDSSTDADSAREAEIAKDDATSESPDEIASEPDGTPTTDTISEPGAEAEASHAPDIAAEDVDRLTDAVEELSDRLGAVERRLDAIEADAGERESKREDPEASPFDDPEFVHKVVHACMDAEQVTEDEERRLIRAVLQR</sequence>
<dbReference type="InterPro" id="IPR036388">
    <property type="entry name" value="WH-like_DNA-bd_sf"/>
</dbReference>
<dbReference type="Gene3D" id="1.10.10.10">
    <property type="entry name" value="Winged helix-like DNA-binding domain superfamily/Winged helix DNA-binding domain"/>
    <property type="match status" value="1"/>
</dbReference>
<evidence type="ECO:0000313" key="3">
    <source>
        <dbReference type="EMBL" id="MFA1611810.1"/>
    </source>
</evidence>
<feature type="compositionally biased region" description="Basic and acidic residues" evidence="1">
    <location>
        <begin position="170"/>
        <end position="192"/>
    </location>
</feature>
<dbReference type="InterPro" id="IPR007630">
    <property type="entry name" value="RNA_pol_sigma70_r4"/>
</dbReference>
<keyword evidence="4" id="KW-1185">Reference proteome</keyword>
<feature type="compositionally biased region" description="Acidic residues" evidence="1">
    <location>
        <begin position="66"/>
        <end position="77"/>
    </location>
</feature>
<dbReference type="AlphaFoldDB" id="A0ABD5MI01"/>
<comment type="caution">
    <text evidence="3">The sequence shown here is derived from an EMBL/GenBank/DDBJ whole genome shotgun (WGS) entry which is preliminary data.</text>
</comment>
<dbReference type="Proteomes" id="UP001570511">
    <property type="component" value="Unassembled WGS sequence"/>
</dbReference>
<feature type="region of interest" description="Disordered" evidence="1">
    <location>
        <begin position="252"/>
        <end position="278"/>
    </location>
</feature>
<evidence type="ECO:0000259" key="2">
    <source>
        <dbReference type="Pfam" id="PF04545"/>
    </source>
</evidence>
<organism evidence="3 4">
    <name type="scientific">Halobellus rubicundus</name>
    <dbReference type="NCBI Taxonomy" id="2996466"/>
    <lineage>
        <taxon>Archaea</taxon>
        <taxon>Methanobacteriati</taxon>
        <taxon>Methanobacteriota</taxon>
        <taxon>Stenosarchaea group</taxon>
        <taxon>Halobacteria</taxon>
        <taxon>Halobacteriales</taxon>
        <taxon>Haloferacaceae</taxon>
        <taxon>Halobellus</taxon>
    </lineage>
</organism>
<feature type="domain" description="RNA polymerase sigma-70 region 4" evidence="2">
    <location>
        <begin position="101"/>
        <end position="143"/>
    </location>
</feature>
<feature type="region of interest" description="Disordered" evidence="1">
    <location>
        <begin position="1"/>
        <end position="124"/>
    </location>
</feature>
<proteinExistence type="predicted"/>
<feature type="compositionally biased region" description="Basic and acidic residues" evidence="1">
    <location>
        <begin position="99"/>
        <end position="116"/>
    </location>
</feature>
<protein>
    <submittedName>
        <fullName evidence="3">Winged helix-turn-helix transcriptional regulator</fullName>
    </submittedName>
</protein>
<dbReference type="Pfam" id="PF04545">
    <property type="entry name" value="Sigma70_r4"/>
    <property type="match status" value="1"/>
</dbReference>
<name>A0ABD5MI01_9EURY</name>
<evidence type="ECO:0000256" key="1">
    <source>
        <dbReference type="SAM" id="MobiDB-lite"/>
    </source>
</evidence>
<dbReference type="InterPro" id="IPR036390">
    <property type="entry name" value="WH_DNA-bd_sf"/>
</dbReference>